<name>A0A8T9C023_9HELO</name>
<keyword evidence="4" id="KW-0812">Transmembrane</keyword>
<dbReference type="GO" id="GO:0016740">
    <property type="term" value="F:transferase activity"/>
    <property type="evidence" value="ECO:0007669"/>
    <property type="project" value="UniProtKB-KW"/>
</dbReference>
<keyword evidence="4" id="KW-1133">Transmembrane helix</keyword>
<dbReference type="CDD" id="cd11296">
    <property type="entry name" value="O-FucT_like"/>
    <property type="match status" value="1"/>
</dbReference>
<organism evidence="5 6">
    <name type="scientific">Lachnellula suecica</name>
    <dbReference type="NCBI Taxonomy" id="602035"/>
    <lineage>
        <taxon>Eukaryota</taxon>
        <taxon>Fungi</taxon>
        <taxon>Dikarya</taxon>
        <taxon>Ascomycota</taxon>
        <taxon>Pezizomycotina</taxon>
        <taxon>Leotiomycetes</taxon>
        <taxon>Helotiales</taxon>
        <taxon>Lachnaceae</taxon>
        <taxon>Lachnellula</taxon>
    </lineage>
</organism>
<dbReference type="Pfam" id="PF10250">
    <property type="entry name" value="O-FucT"/>
    <property type="match status" value="1"/>
</dbReference>
<keyword evidence="2" id="KW-0294">Fucose metabolism</keyword>
<evidence type="ECO:0000256" key="3">
    <source>
        <dbReference type="ARBA" id="ARBA00023277"/>
    </source>
</evidence>
<evidence type="ECO:0008006" key="7">
    <source>
        <dbReference type="Google" id="ProtNLM"/>
    </source>
</evidence>
<keyword evidence="1" id="KW-0808">Transferase</keyword>
<accession>A0A8T9C023</accession>
<keyword evidence="4" id="KW-0472">Membrane</keyword>
<dbReference type="Proteomes" id="UP000469558">
    <property type="component" value="Unassembled WGS sequence"/>
</dbReference>
<dbReference type="EMBL" id="QGMK01001068">
    <property type="protein sequence ID" value="TVY73478.1"/>
    <property type="molecule type" value="Genomic_DNA"/>
</dbReference>
<dbReference type="InterPro" id="IPR019378">
    <property type="entry name" value="GDP-Fuc_O-FucTrfase"/>
</dbReference>
<evidence type="ECO:0000256" key="2">
    <source>
        <dbReference type="ARBA" id="ARBA00023253"/>
    </source>
</evidence>
<keyword evidence="6" id="KW-1185">Reference proteome</keyword>
<dbReference type="AlphaFoldDB" id="A0A8T9C023"/>
<proteinExistence type="predicted"/>
<evidence type="ECO:0000256" key="4">
    <source>
        <dbReference type="SAM" id="Phobius"/>
    </source>
</evidence>
<protein>
    <recommendedName>
        <fullName evidence="7">Alternative oxidase</fullName>
    </recommendedName>
</protein>
<reference evidence="5 6" key="1">
    <citation type="submission" date="2018-05" db="EMBL/GenBank/DDBJ databases">
        <title>Genome sequencing and assembly of the regulated plant pathogen Lachnellula willkommii and related sister species for the development of diagnostic species identification markers.</title>
        <authorList>
            <person name="Giroux E."/>
            <person name="Bilodeau G."/>
        </authorList>
    </citation>
    <scope>NUCLEOTIDE SEQUENCE [LARGE SCALE GENOMIC DNA]</scope>
    <source>
        <strain evidence="5 6">CBS 268.59</strain>
    </source>
</reference>
<gene>
    <name evidence="5" type="ORF">LSUE1_G007418</name>
</gene>
<sequence length="441" mass="49716">MELPAGVNRRYASLAGFVLAALWLWVAFDRPYRFPSHIPWNIYSNGPQASPTNDVFSSPFLDSPAIRDACANTAFNESITFICDDSPGDVAEVRNSILNCVRYAMAAGAHIVLPQIIMREDYDEENMGNRTTLDYMFATEHFVGSLNSVCPKMRIFMKAAEVMQDKKFYGPIRLPPESLEKDKVQWPSQTVTFSHDWNVAFKKWLSQYIDPLVVQPIVIGLGRTFLQYPVHMEGEDFANAFGKILNFHSEIRNLAATTLLKLSESFKLKFDLSHPILNDHYFGVHLSTTQVPKEASPALQANYLYPKQSKLFLDQAANSKLSLLYVSADDGADLVAFIQDARALNLTVTSKFDLLKGWDRESLMELTPDQRATIDYLVHSKASQFAGMGHSSFAWNIALNRHQYAHQQTGHLNGEQMLSDDLSQIYGTPKGRPAYPANMWP</sequence>
<dbReference type="GO" id="GO:0006004">
    <property type="term" value="P:fucose metabolic process"/>
    <property type="evidence" value="ECO:0007669"/>
    <property type="project" value="UniProtKB-KW"/>
</dbReference>
<evidence type="ECO:0000313" key="5">
    <source>
        <dbReference type="EMBL" id="TVY73478.1"/>
    </source>
</evidence>
<keyword evidence="3" id="KW-0119">Carbohydrate metabolism</keyword>
<evidence type="ECO:0000256" key="1">
    <source>
        <dbReference type="ARBA" id="ARBA00022679"/>
    </source>
</evidence>
<feature type="transmembrane region" description="Helical" evidence="4">
    <location>
        <begin position="12"/>
        <end position="28"/>
    </location>
</feature>
<dbReference type="Gene3D" id="3.40.50.11350">
    <property type="match status" value="1"/>
</dbReference>
<comment type="caution">
    <text evidence="5">The sequence shown here is derived from an EMBL/GenBank/DDBJ whole genome shotgun (WGS) entry which is preliminary data.</text>
</comment>
<evidence type="ECO:0000313" key="6">
    <source>
        <dbReference type="Proteomes" id="UP000469558"/>
    </source>
</evidence>
<dbReference type="OrthoDB" id="20368at2759"/>